<name>B7UQS5_ECO27</name>
<gene>
    <name evidence="1" type="ordered locus">E2348C_4592</name>
</gene>
<dbReference type="Proteomes" id="UP000008205">
    <property type="component" value="Chromosome"/>
</dbReference>
<evidence type="ECO:0000313" key="1">
    <source>
        <dbReference type="EMBL" id="CAS12140.1"/>
    </source>
</evidence>
<sequence>MMTYNQMRCQHWPLLGCGRWMTYSFCIYFRVLCYAKSRNAMIYSVFSYYLRLLMRRDGGALAVPDDEHQDQIVNVIHH</sequence>
<dbReference type="EMBL" id="FM180568">
    <property type="protein sequence ID" value="CAS12140.1"/>
    <property type="molecule type" value="Genomic_DNA"/>
</dbReference>
<organism evidence="1 2">
    <name type="scientific">Escherichia coli O127:H6 (strain E2348/69 / EPEC)</name>
    <dbReference type="NCBI Taxonomy" id="574521"/>
    <lineage>
        <taxon>Bacteria</taxon>
        <taxon>Pseudomonadati</taxon>
        <taxon>Pseudomonadota</taxon>
        <taxon>Gammaproteobacteria</taxon>
        <taxon>Enterobacterales</taxon>
        <taxon>Enterobacteriaceae</taxon>
        <taxon>Escherichia</taxon>
    </lineage>
</organism>
<protein>
    <submittedName>
        <fullName evidence="1">Uncharacterized protein</fullName>
    </submittedName>
</protein>
<accession>B7UQS5</accession>
<proteinExistence type="predicted"/>
<dbReference type="KEGG" id="ecg:E2348C_4592"/>
<reference evidence="1 2" key="1">
    <citation type="journal article" date="2009" name="J. Bacteriol.">
        <title>Complete genome sequence and comparative genome analysis of enteropathogenic Escherichia coli O127:H6 strain E2348/69.</title>
        <authorList>
            <person name="Iguchi A."/>
            <person name="Thomson N.R."/>
            <person name="Ogura Y."/>
            <person name="Saunders D."/>
            <person name="Ooka T."/>
            <person name="Henderson I.R."/>
            <person name="Harris D."/>
            <person name="Asadulghani M."/>
            <person name="Kurokawa K."/>
            <person name="Dean P."/>
            <person name="Kenny B."/>
            <person name="Quail M.A."/>
            <person name="Thurston S."/>
            <person name="Dougan G."/>
            <person name="Hayashi T."/>
            <person name="Parkhill J."/>
            <person name="Frankel G."/>
        </authorList>
    </citation>
    <scope>NUCLEOTIDE SEQUENCE [LARGE SCALE GENOMIC DNA]</scope>
    <source>
        <strain evidence="2">E2348/69 / EPEC</strain>
    </source>
</reference>
<dbReference type="HOGENOM" id="CLU_2616358_0_0_6"/>
<dbReference type="AlphaFoldDB" id="B7UQS5"/>
<evidence type="ECO:0000313" key="2">
    <source>
        <dbReference type="Proteomes" id="UP000008205"/>
    </source>
</evidence>
<keyword evidence="2" id="KW-1185">Reference proteome</keyword>